<evidence type="ECO:0000313" key="2">
    <source>
        <dbReference type="EMBL" id="UYO62782.1"/>
    </source>
</evidence>
<gene>
    <name evidence="2" type="ORF">LNN31_18755</name>
</gene>
<accession>A0ABY6HE10</accession>
<sequence length="167" mass="19104">MNNVEVAPRSRNDLAKLAYEIRNILGLNDQLYVDVLHLVENILPNVFDDYCFEVCDKREMGNNHGLTINHTIKIRDDVYDGAANYVGRDRLTVIHEFGHLIMHSDAPKAFARGRVITYKDPEWQATAFAGEFLIPRHLVKNMSPDEVAIKCGVSFEAANYQLMKIKR</sequence>
<dbReference type="PANTHER" id="PTHR43236:SF2">
    <property type="entry name" value="BLL0069 PROTEIN"/>
    <property type="match status" value="1"/>
</dbReference>
<dbReference type="Pfam" id="PF06114">
    <property type="entry name" value="Peptidase_M78"/>
    <property type="match status" value="1"/>
</dbReference>
<proteinExistence type="predicted"/>
<feature type="domain" description="IrrE N-terminal-like" evidence="1">
    <location>
        <begin position="87"/>
        <end position="162"/>
    </location>
</feature>
<keyword evidence="3" id="KW-1185">Reference proteome</keyword>
<dbReference type="InterPro" id="IPR010359">
    <property type="entry name" value="IrrE_HExxH"/>
</dbReference>
<protein>
    <submittedName>
        <fullName evidence="2">ImmA/IrrE family metallo-endopeptidase</fullName>
    </submittedName>
</protein>
<dbReference type="PANTHER" id="PTHR43236">
    <property type="entry name" value="ANTITOXIN HIGA1"/>
    <property type="match status" value="1"/>
</dbReference>
<evidence type="ECO:0000259" key="1">
    <source>
        <dbReference type="Pfam" id="PF06114"/>
    </source>
</evidence>
<dbReference type="InterPro" id="IPR052345">
    <property type="entry name" value="Rad_response_metalloprotease"/>
</dbReference>
<reference evidence="2" key="1">
    <citation type="submission" date="2021-11" db="EMBL/GenBank/DDBJ databases">
        <title>Isoprene-degrading acetogen.</title>
        <authorList>
            <person name="Yang Y."/>
            <person name="Jin H."/>
            <person name="Yan J."/>
        </authorList>
    </citation>
    <scope>NUCLEOTIDE SEQUENCE</scope>
    <source>
        <strain evidence="2">Berkeley</strain>
    </source>
</reference>
<dbReference type="RefSeq" id="WP_263992809.1">
    <property type="nucleotide sequence ID" value="NZ_CP087994.1"/>
</dbReference>
<dbReference type="EMBL" id="CP087994">
    <property type="protein sequence ID" value="UYO62782.1"/>
    <property type="molecule type" value="Genomic_DNA"/>
</dbReference>
<evidence type="ECO:0000313" key="3">
    <source>
        <dbReference type="Proteomes" id="UP001163550"/>
    </source>
</evidence>
<name>A0ABY6HE10_9FIRM</name>
<organism evidence="2 3">
    <name type="scientific">Acetobacterium wieringae</name>
    <dbReference type="NCBI Taxonomy" id="52694"/>
    <lineage>
        <taxon>Bacteria</taxon>
        <taxon>Bacillati</taxon>
        <taxon>Bacillota</taxon>
        <taxon>Clostridia</taxon>
        <taxon>Eubacteriales</taxon>
        <taxon>Eubacteriaceae</taxon>
        <taxon>Acetobacterium</taxon>
    </lineage>
</organism>
<dbReference type="Proteomes" id="UP001163550">
    <property type="component" value="Chromosome"/>
</dbReference>
<dbReference type="Gene3D" id="1.10.10.2910">
    <property type="match status" value="1"/>
</dbReference>